<organism evidence="3">
    <name type="scientific">hydrothermal vent metagenome</name>
    <dbReference type="NCBI Taxonomy" id="652676"/>
    <lineage>
        <taxon>unclassified sequences</taxon>
        <taxon>metagenomes</taxon>
        <taxon>ecological metagenomes</taxon>
    </lineage>
</organism>
<accession>A0A3B0Z7I8</accession>
<dbReference type="AlphaFoldDB" id="A0A3B0Z7I8"/>
<protein>
    <recommendedName>
        <fullName evidence="2">Teneurin-like YD-shell domain-containing protein</fullName>
    </recommendedName>
</protein>
<evidence type="ECO:0000256" key="1">
    <source>
        <dbReference type="ARBA" id="ARBA00022737"/>
    </source>
</evidence>
<sequence length="506" mass="54855">AYGYDATSGQLSSVTAPDGSNLVYTYDGFLLTNTTWSGAVTGMVSNSYNDDFQLVGLSVGADNIAYSYDNDGLLTVAGALTLTRDVQNGLLTGTTLGSVTTNTSYNTFGEQATETAAFDSTAQYAASYTRDALGRITTRQETIEDVTVTYGYTYGHGGRLIEVKTDSTLTATFGYDTNGNRTEGTYDAQDRLLTWGTANYHYTANGELESKTDTGLTTDYRYDVLGNLLEVELPGGMVIDYLIDGQDRRIGKRIDGTLVQGFLYRDQLNPIAELDDSGAIITRFVYGSKDNVPDYMLKDSNTYRIISDHLGSPRLIINIADGNIVQRMDYDVWGNVVNDSNPGFQPFGFAGGIYDQHTQLTRFGARDYNAETGRWTSKDPIRFDGGDSNLYGYVLSDPLNWIDPYGLFKRTGGGITPIRPPSIGTPYKIPRRNEYSIADILPHPVNWDDFYSEGLDAGNGCTVVCSGGVGSAADAGNGNGFIQCLASPQPARSPATARSCRIVCGE</sequence>
<evidence type="ECO:0000313" key="3">
    <source>
        <dbReference type="EMBL" id="VAW89405.1"/>
    </source>
</evidence>
<name>A0A3B0Z7I8_9ZZZZ</name>
<dbReference type="EMBL" id="UOFQ01000132">
    <property type="protein sequence ID" value="VAW89405.1"/>
    <property type="molecule type" value="Genomic_DNA"/>
</dbReference>
<dbReference type="Pfam" id="PF25023">
    <property type="entry name" value="TEN_YD-shell"/>
    <property type="match status" value="1"/>
</dbReference>
<proteinExistence type="predicted"/>
<keyword evidence="1" id="KW-0677">Repeat</keyword>
<gene>
    <name evidence="3" type="ORF">MNBD_GAMMA17-1201</name>
</gene>
<dbReference type="InterPro" id="IPR056823">
    <property type="entry name" value="TEN-like_YD-shell"/>
</dbReference>
<dbReference type="NCBIfam" id="TIGR03696">
    <property type="entry name" value="Rhs_assc_core"/>
    <property type="match status" value="1"/>
</dbReference>
<dbReference type="PANTHER" id="PTHR32305">
    <property type="match status" value="1"/>
</dbReference>
<dbReference type="InterPro" id="IPR022385">
    <property type="entry name" value="Rhs_assc_core"/>
</dbReference>
<dbReference type="PANTHER" id="PTHR32305:SF15">
    <property type="entry name" value="PROTEIN RHSA-RELATED"/>
    <property type="match status" value="1"/>
</dbReference>
<dbReference type="Gene3D" id="2.180.10.10">
    <property type="entry name" value="RHS repeat-associated core"/>
    <property type="match status" value="1"/>
</dbReference>
<reference evidence="3" key="1">
    <citation type="submission" date="2018-06" db="EMBL/GenBank/DDBJ databases">
        <authorList>
            <person name="Zhirakovskaya E."/>
        </authorList>
    </citation>
    <scope>NUCLEOTIDE SEQUENCE</scope>
</reference>
<dbReference type="InterPro" id="IPR050708">
    <property type="entry name" value="T6SS_VgrG/RHS"/>
</dbReference>
<feature type="non-terminal residue" evidence="3">
    <location>
        <position position="1"/>
    </location>
</feature>
<evidence type="ECO:0000259" key="2">
    <source>
        <dbReference type="Pfam" id="PF25023"/>
    </source>
</evidence>
<feature type="domain" description="Teneurin-like YD-shell" evidence="2">
    <location>
        <begin position="2"/>
        <end position="379"/>
    </location>
</feature>